<dbReference type="EMBL" id="CP033972">
    <property type="protein sequence ID" value="AZG46547.1"/>
    <property type="molecule type" value="Genomic_DNA"/>
</dbReference>
<dbReference type="Pfam" id="PF18566">
    <property type="entry name" value="Ldi"/>
    <property type="match status" value="1"/>
</dbReference>
<dbReference type="GO" id="GO:0016853">
    <property type="term" value="F:isomerase activity"/>
    <property type="evidence" value="ECO:0007669"/>
    <property type="project" value="UniProtKB-KW"/>
</dbReference>
<evidence type="ECO:0000259" key="1">
    <source>
        <dbReference type="Pfam" id="PF18566"/>
    </source>
</evidence>
<organism evidence="2 3">
    <name type="scientific">Gordonia insulae</name>
    <dbReference type="NCBI Taxonomy" id="2420509"/>
    <lineage>
        <taxon>Bacteria</taxon>
        <taxon>Bacillati</taxon>
        <taxon>Actinomycetota</taxon>
        <taxon>Actinomycetes</taxon>
        <taxon>Mycobacteriales</taxon>
        <taxon>Gordoniaceae</taxon>
        <taxon>Gordonia</taxon>
    </lineage>
</organism>
<dbReference type="RefSeq" id="WP_197718245.1">
    <property type="nucleotide sequence ID" value="NZ_CP033972.1"/>
</dbReference>
<evidence type="ECO:0000313" key="2">
    <source>
        <dbReference type="EMBL" id="AZG46547.1"/>
    </source>
</evidence>
<sequence length="469" mass="51928">MTLSDTVSPIADVGESDLDDLASLRYLLDLALQPVDRWDGFTRLEQIGGSALRYQLNYVGYALSMAQYTRTPAFTGYLAEAQANMIRKMCDKKVWGYWATERLAGYLRWNPDPMVFANVMYTGFFATMLSFYETLNDDRSFDDDGSLPLVWSRNTRYDYGFHRIAQAIEHNMRQSPHTLYPCEPHLIYPMCNTIAVAGLAGYDRLHGTDLTDDLVVKIRESFHRNGYLMSNGRFRFGLGPAGLKLPAMLSNDAVMTYWLSCVMPDLAQETWENLRDRKITLRGGRARLATAPIDNLDVGSYRMGDAWAWVNVACAAREMGDAEVAGAVDVAMDDRFTRERSSAGARKLAGVSTWANCAYAFSRFIQAGSVRGLANGDVPAAWRTGPILAGAPYPDVLVAKAITDGTALDLVLRPGRGNRRTTLQLARLAPHGRYRVMGADRAELIADADGEASVGVTIAGRLELRVEPV</sequence>
<dbReference type="Proteomes" id="UP000271469">
    <property type="component" value="Chromosome"/>
</dbReference>
<dbReference type="AlphaFoldDB" id="A0A3G8JN99"/>
<proteinExistence type="predicted"/>
<evidence type="ECO:0000313" key="3">
    <source>
        <dbReference type="Proteomes" id="UP000271469"/>
    </source>
</evidence>
<dbReference type="InterPro" id="IPR041411">
    <property type="entry name" value="Ldi"/>
</dbReference>
<dbReference type="GO" id="GO:0016829">
    <property type="term" value="F:lyase activity"/>
    <property type="evidence" value="ECO:0007669"/>
    <property type="project" value="UniProtKB-KW"/>
</dbReference>
<name>A0A3G8JN99_9ACTN</name>
<feature type="domain" description="Linalool dehydratase/isomerase" evidence="1">
    <location>
        <begin position="53"/>
        <end position="353"/>
    </location>
</feature>
<dbReference type="EC" id="4.2.1.127" evidence="2"/>
<accession>A0A3G8JN99</accession>
<reference evidence="2 3" key="1">
    <citation type="submission" date="2018-11" db="EMBL/GenBank/DDBJ databases">
        <title>Gordonia insulae sp. nov., isolated from an island soil.</title>
        <authorList>
            <person name="Kim Y.S."/>
            <person name="Kim S.B."/>
        </authorList>
    </citation>
    <scope>NUCLEOTIDE SEQUENCE [LARGE SCALE GENOMIC DNA]</scope>
    <source>
        <strain evidence="2 3">MMS17-SY073</strain>
    </source>
</reference>
<gene>
    <name evidence="2" type="primary">ldi_2</name>
    <name evidence="2" type="ORF">D7316_03148</name>
</gene>
<dbReference type="KEGG" id="gom:D7316_03148"/>
<keyword evidence="2" id="KW-0413">Isomerase</keyword>
<keyword evidence="2" id="KW-0456">Lyase</keyword>
<keyword evidence="3" id="KW-1185">Reference proteome</keyword>
<protein>
    <submittedName>
        <fullName evidence="2">Linalool dehydratase/isomerase</fullName>
        <ecNumber evidence="2">4.2.1.127</ecNumber>
    </submittedName>
</protein>